<dbReference type="HOGENOM" id="CLU_525021_0_0_1"/>
<dbReference type="InParanoid" id="E3MK25"/>
<dbReference type="EMBL" id="DS268451">
    <property type="protein sequence ID" value="EFP03930.1"/>
    <property type="molecule type" value="Genomic_DNA"/>
</dbReference>
<proteinExistence type="predicted"/>
<feature type="region of interest" description="Disordered" evidence="2">
    <location>
        <begin position="294"/>
        <end position="364"/>
    </location>
</feature>
<dbReference type="eggNOG" id="ENOG502TK78">
    <property type="taxonomic scope" value="Eukaryota"/>
</dbReference>
<dbReference type="AlphaFoldDB" id="E3MK25"/>
<protein>
    <submittedName>
        <fullName evidence="3">Uncharacterized protein</fullName>
    </submittedName>
</protein>
<evidence type="ECO:0000313" key="4">
    <source>
        <dbReference type="Proteomes" id="UP000008281"/>
    </source>
</evidence>
<keyword evidence="1" id="KW-0175">Coiled coil</keyword>
<evidence type="ECO:0000256" key="2">
    <source>
        <dbReference type="SAM" id="MobiDB-lite"/>
    </source>
</evidence>
<feature type="region of interest" description="Disordered" evidence="2">
    <location>
        <begin position="493"/>
        <end position="519"/>
    </location>
</feature>
<evidence type="ECO:0000313" key="3">
    <source>
        <dbReference type="EMBL" id="EFP03930.1"/>
    </source>
</evidence>
<feature type="compositionally biased region" description="Basic residues" evidence="2">
    <location>
        <begin position="495"/>
        <end position="506"/>
    </location>
</feature>
<keyword evidence="4" id="KW-1185">Reference proteome</keyword>
<accession>E3MK25</accession>
<sequence>MRVSKVKRVRRENLEKMRKKRAELRKNENSLEDGQEHISNLKRDRDLYKKSFDKVAMDNNDLKIENEKLKRSVEFWRDQHHYQVKLCQKRKEENDAAKESNLRFFREKEVWKQRFELASIEKRALEQEKIIARNKKQLMIPEEDAEQLKSHIMWLREQMNSEKVAHNRTRLQLHELRITRADHSEHDVPIVPERRLTPNEILMRMIEGLEVPVVKLFRYNEVILLSNASTSHLIVLTEFLLFFVYFNSIPGLSGKLRLTTNRLMRKYTKVPKRISKASNMQNLKLAREKRLMNKELEKEKGPMNSTTPSSAPRDPAVSLPPRDPRPYMVRVPIKTRGVVERAPAPAPAAPSETAPKGPLPPYNPRKRQLEIAAERQQQRVFDEQELRRKHSEEILVWKERFERSQAERKSLERRMYRQAQEFQERFDETVDNISWKERYAHLENFCRTCKGENINLKVELNGIKREMDKRDKEITELQLDLAYVRSLCTMPIPPRVKKPRKPRKPKLLPPPLSPSTINL</sequence>
<feature type="coiled-coil region" evidence="1">
    <location>
        <begin position="7"/>
        <end position="79"/>
    </location>
</feature>
<organism evidence="4">
    <name type="scientific">Caenorhabditis remanei</name>
    <name type="common">Caenorhabditis vulgaris</name>
    <dbReference type="NCBI Taxonomy" id="31234"/>
    <lineage>
        <taxon>Eukaryota</taxon>
        <taxon>Metazoa</taxon>
        <taxon>Ecdysozoa</taxon>
        <taxon>Nematoda</taxon>
        <taxon>Chromadorea</taxon>
        <taxon>Rhabditida</taxon>
        <taxon>Rhabditina</taxon>
        <taxon>Rhabditomorpha</taxon>
        <taxon>Rhabditoidea</taxon>
        <taxon>Rhabditidae</taxon>
        <taxon>Peloderinae</taxon>
        <taxon>Caenorhabditis</taxon>
    </lineage>
</organism>
<name>E3MK25_CAERE</name>
<dbReference type="Proteomes" id="UP000008281">
    <property type="component" value="Unassembled WGS sequence"/>
</dbReference>
<gene>
    <name evidence="3" type="ORF">CRE_28695</name>
</gene>
<reference evidence="3" key="1">
    <citation type="submission" date="2007-07" db="EMBL/GenBank/DDBJ databases">
        <title>PCAP assembly of the Caenorhabditis remanei genome.</title>
        <authorList>
            <consortium name="The Caenorhabditis remanei Sequencing Consortium"/>
            <person name="Wilson R.K."/>
        </authorList>
    </citation>
    <scope>NUCLEOTIDE SEQUENCE [LARGE SCALE GENOMIC DNA]</scope>
    <source>
        <strain evidence="3">PB4641</strain>
    </source>
</reference>
<dbReference type="OrthoDB" id="5911415at2759"/>
<evidence type="ECO:0000256" key="1">
    <source>
        <dbReference type="SAM" id="Coils"/>
    </source>
</evidence>